<sequence>MKKAREKRPHGPGRFVSAEEIGPVAETFRRPLICEFCDSVVGPVRGYKNVPSLFRLLRGTVHQPGCALNPTEFIQGVAHGSHGLAHVTDRGVLRLELPEHIDAMPPFPPSDDLTGPDDPIRKRDITTVRPYLPPAITSAAKIARFLQMHGFDPDTVDRFRVRPHGQRPIAWSRFCYGPSHLSYAALYQLLRTGKASTHPIALQGTVQCITEDRNGRPYVTLVRFPS</sequence>
<keyword evidence="2" id="KW-1185">Reference proteome</keyword>
<accession>A0ACC6PLY8</accession>
<dbReference type="Proteomes" id="UP001377168">
    <property type="component" value="Unassembled WGS sequence"/>
</dbReference>
<organism evidence="1 2">
    <name type="scientific">Streptomyces achmelvichensis</name>
    <dbReference type="NCBI Taxonomy" id="3134111"/>
    <lineage>
        <taxon>Bacteria</taxon>
        <taxon>Bacillati</taxon>
        <taxon>Actinomycetota</taxon>
        <taxon>Actinomycetes</taxon>
        <taxon>Kitasatosporales</taxon>
        <taxon>Streptomycetaceae</taxon>
        <taxon>Streptomyces</taxon>
    </lineage>
</organism>
<dbReference type="EMBL" id="JBBKAJ010000012">
    <property type="protein sequence ID" value="MEJ8632305.1"/>
    <property type="molecule type" value="Genomic_DNA"/>
</dbReference>
<evidence type="ECO:0000313" key="1">
    <source>
        <dbReference type="EMBL" id="MEJ8632305.1"/>
    </source>
</evidence>
<protein>
    <submittedName>
        <fullName evidence="1">Uncharacterized protein</fullName>
    </submittedName>
</protein>
<evidence type="ECO:0000313" key="2">
    <source>
        <dbReference type="Proteomes" id="UP001377168"/>
    </source>
</evidence>
<reference evidence="1" key="1">
    <citation type="submission" date="2024-03" db="EMBL/GenBank/DDBJ databases">
        <title>Novel Streptomyces species of biotechnological and ecological value are a feature of Machair soil.</title>
        <authorList>
            <person name="Prole J.R."/>
            <person name="Goodfellow M."/>
            <person name="Allenby N."/>
            <person name="Ward A.C."/>
        </authorList>
    </citation>
    <scope>NUCLEOTIDE SEQUENCE</scope>
    <source>
        <strain evidence="1">MS2.AVA.5</strain>
    </source>
</reference>
<proteinExistence type="predicted"/>
<name>A0ACC6PLY8_9ACTN</name>
<comment type="caution">
    <text evidence="1">The sequence shown here is derived from an EMBL/GenBank/DDBJ whole genome shotgun (WGS) entry which is preliminary data.</text>
</comment>
<gene>
    <name evidence="1" type="ORF">WKI67_02380</name>
</gene>